<dbReference type="Proteomes" id="UP001164305">
    <property type="component" value="Chromosome"/>
</dbReference>
<proteinExistence type="predicted"/>
<accession>A0ABY6FXH9</accession>
<protein>
    <recommendedName>
        <fullName evidence="3">Head-tail adaptor protein</fullName>
    </recommendedName>
</protein>
<reference evidence="1" key="1">
    <citation type="submission" date="2022-10" db="EMBL/GenBank/DDBJ databases">
        <title>Whole-Genome Sequencing of Brachybacterium huguangmaarense BRM-3, Isolated from Betula schmidtii.</title>
        <authorList>
            <person name="Haam D."/>
        </authorList>
    </citation>
    <scope>NUCLEOTIDE SEQUENCE</scope>
    <source>
        <strain evidence="1">BRM-3</strain>
    </source>
</reference>
<evidence type="ECO:0000313" key="1">
    <source>
        <dbReference type="EMBL" id="UYG15629.1"/>
    </source>
</evidence>
<dbReference type="EMBL" id="CP107020">
    <property type="protein sequence ID" value="UYG15629.1"/>
    <property type="molecule type" value="Genomic_DNA"/>
</dbReference>
<name>A0ABY6FXH9_9MICO</name>
<evidence type="ECO:0000313" key="2">
    <source>
        <dbReference type="Proteomes" id="UP001164305"/>
    </source>
</evidence>
<gene>
    <name evidence="1" type="ORF">BRM3_08195</name>
</gene>
<dbReference type="RefSeq" id="WP_263592843.1">
    <property type="nucleotide sequence ID" value="NZ_CP107020.1"/>
</dbReference>
<organism evidence="1 2">
    <name type="scientific">Brachybacterium huguangmaarense</name>
    <dbReference type="NCBI Taxonomy" id="1652028"/>
    <lineage>
        <taxon>Bacteria</taxon>
        <taxon>Bacillati</taxon>
        <taxon>Actinomycetota</taxon>
        <taxon>Actinomycetes</taxon>
        <taxon>Micrococcales</taxon>
        <taxon>Dermabacteraceae</taxon>
        <taxon>Brachybacterium</taxon>
    </lineage>
</organism>
<sequence>MIGHTKIVILRKGGEIGRDRYGNPIYGPDVEETVYGEFSPLSTDDLNEPNRDAVVIRFRLILPATAKIDASSKISALGTTLEVIGQPMPILWNGSVHHYELIVEQTTG</sequence>
<evidence type="ECO:0008006" key="3">
    <source>
        <dbReference type="Google" id="ProtNLM"/>
    </source>
</evidence>
<keyword evidence="2" id="KW-1185">Reference proteome</keyword>